<evidence type="ECO:0000256" key="1">
    <source>
        <dbReference type="SAM" id="MobiDB-lite"/>
    </source>
</evidence>
<protein>
    <submittedName>
        <fullName evidence="2">Uncharacterized protein</fullName>
    </submittedName>
</protein>
<proteinExistence type="predicted"/>
<sequence>MNKDVENDDIPKRKNEYNDTDFNMPGKNAKVNCVLVYGLSPDEYNRISRCTMAKRSRTRLLIRMKESLSQGTLIPKYHESRDGSLYNSTNCLDWLWCEVQTTSMVMSGQHESLGQVTARPINM</sequence>
<evidence type="ECO:0000313" key="2">
    <source>
        <dbReference type="EMBL" id="MCD7468384.1"/>
    </source>
</evidence>
<gene>
    <name evidence="2" type="ORF">HAX54_006479</name>
</gene>
<feature type="region of interest" description="Disordered" evidence="1">
    <location>
        <begin position="1"/>
        <end position="22"/>
    </location>
</feature>
<comment type="caution">
    <text evidence="2">The sequence shown here is derived from an EMBL/GenBank/DDBJ whole genome shotgun (WGS) entry which is preliminary data.</text>
</comment>
<dbReference type="EMBL" id="JACEIK010001326">
    <property type="protein sequence ID" value="MCD7468384.1"/>
    <property type="molecule type" value="Genomic_DNA"/>
</dbReference>
<accession>A0ABS8TCU2</accession>
<organism evidence="2 3">
    <name type="scientific">Datura stramonium</name>
    <name type="common">Jimsonweed</name>
    <name type="synonym">Common thornapple</name>
    <dbReference type="NCBI Taxonomy" id="4076"/>
    <lineage>
        <taxon>Eukaryota</taxon>
        <taxon>Viridiplantae</taxon>
        <taxon>Streptophyta</taxon>
        <taxon>Embryophyta</taxon>
        <taxon>Tracheophyta</taxon>
        <taxon>Spermatophyta</taxon>
        <taxon>Magnoliopsida</taxon>
        <taxon>eudicotyledons</taxon>
        <taxon>Gunneridae</taxon>
        <taxon>Pentapetalae</taxon>
        <taxon>asterids</taxon>
        <taxon>lamiids</taxon>
        <taxon>Solanales</taxon>
        <taxon>Solanaceae</taxon>
        <taxon>Solanoideae</taxon>
        <taxon>Datureae</taxon>
        <taxon>Datura</taxon>
    </lineage>
</organism>
<keyword evidence="3" id="KW-1185">Reference proteome</keyword>
<dbReference type="Proteomes" id="UP000823775">
    <property type="component" value="Unassembled WGS sequence"/>
</dbReference>
<reference evidence="2 3" key="1">
    <citation type="journal article" date="2021" name="BMC Genomics">
        <title>Datura genome reveals duplications of psychoactive alkaloid biosynthetic genes and high mutation rate following tissue culture.</title>
        <authorList>
            <person name="Rajewski A."/>
            <person name="Carter-House D."/>
            <person name="Stajich J."/>
            <person name="Litt A."/>
        </authorList>
    </citation>
    <scope>NUCLEOTIDE SEQUENCE [LARGE SCALE GENOMIC DNA]</scope>
    <source>
        <strain evidence="2">AR-01</strain>
    </source>
</reference>
<name>A0ABS8TCU2_DATST</name>
<feature type="compositionally biased region" description="Basic and acidic residues" evidence="1">
    <location>
        <begin position="1"/>
        <end position="17"/>
    </location>
</feature>
<evidence type="ECO:0000313" key="3">
    <source>
        <dbReference type="Proteomes" id="UP000823775"/>
    </source>
</evidence>